<feature type="compositionally biased region" description="Basic and acidic residues" evidence="1">
    <location>
        <begin position="183"/>
        <end position="198"/>
    </location>
</feature>
<organism evidence="4">
    <name type="scientific">Capitella teleta</name>
    <name type="common">Polychaete worm</name>
    <dbReference type="NCBI Taxonomy" id="283909"/>
    <lineage>
        <taxon>Eukaryota</taxon>
        <taxon>Metazoa</taxon>
        <taxon>Spiralia</taxon>
        <taxon>Lophotrochozoa</taxon>
        <taxon>Annelida</taxon>
        <taxon>Polychaeta</taxon>
        <taxon>Sedentaria</taxon>
        <taxon>Scolecida</taxon>
        <taxon>Capitellidae</taxon>
        <taxon>Capitella</taxon>
    </lineage>
</organism>
<keyword evidence="2" id="KW-0472">Membrane</keyword>
<keyword evidence="2" id="KW-1133">Transmembrane helix</keyword>
<sequence>MTLIFKVMGGHHTLILAACLTLAKAGSVCRTVKDCPSSCGQNNYCNECGVCLPCDSLCFPVKSHNCDAFCPDYSIHYMGAPPQSAAQEARVPQQNQMQPIQAVELVTMTKLPNTITGKPIVGGTYNEEWEENADRKEPTSTSSSINLNVLIISLLAVLIVSVWIFILVIVCKIIRRSKKSEKKRPAPDGQPSHEEKSRLTLGAKTGIESTDYCSV</sequence>
<dbReference type="EnsemblMetazoa" id="CapteT201834">
    <property type="protein sequence ID" value="CapteP201834"/>
    <property type="gene ID" value="CapteG201834"/>
</dbReference>
<evidence type="ECO:0000256" key="1">
    <source>
        <dbReference type="SAM" id="MobiDB-lite"/>
    </source>
</evidence>
<dbReference type="PROSITE" id="PS51257">
    <property type="entry name" value="PROKAR_LIPOPROTEIN"/>
    <property type="match status" value="1"/>
</dbReference>
<evidence type="ECO:0000313" key="5">
    <source>
        <dbReference type="EnsemblMetazoa" id="CapteP201834"/>
    </source>
</evidence>
<reference evidence="5" key="3">
    <citation type="submission" date="2015-06" db="UniProtKB">
        <authorList>
            <consortium name="EnsemblMetazoa"/>
        </authorList>
    </citation>
    <scope>IDENTIFICATION</scope>
</reference>
<keyword evidence="2" id="KW-0812">Transmembrane</keyword>
<feature type="signal peptide" evidence="3">
    <location>
        <begin position="1"/>
        <end position="25"/>
    </location>
</feature>
<dbReference type="Proteomes" id="UP000014760">
    <property type="component" value="Unassembled WGS sequence"/>
</dbReference>
<proteinExistence type="predicted"/>
<dbReference type="HOGENOM" id="CLU_1284376_0_0_1"/>
<dbReference type="AlphaFoldDB" id="R7UGV0"/>
<gene>
    <name evidence="4" type="ORF">CAPTEDRAFT_201834</name>
</gene>
<reference evidence="6" key="1">
    <citation type="submission" date="2012-12" db="EMBL/GenBank/DDBJ databases">
        <authorList>
            <person name="Hellsten U."/>
            <person name="Grimwood J."/>
            <person name="Chapman J.A."/>
            <person name="Shapiro H."/>
            <person name="Aerts A."/>
            <person name="Otillar R.P."/>
            <person name="Terry A.Y."/>
            <person name="Boore J.L."/>
            <person name="Simakov O."/>
            <person name="Marletaz F."/>
            <person name="Cho S.-J."/>
            <person name="Edsinger-Gonzales E."/>
            <person name="Havlak P."/>
            <person name="Kuo D.-H."/>
            <person name="Larsson T."/>
            <person name="Lv J."/>
            <person name="Arendt D."/>
            <person name="Savage R."/>
            <person name="Osoegawa K."/>
            <person name="de Jong P."/>
            <person name="Lindberg D.R."/>
            <person name="Seaver E.C."/>
            <person name="Weisblat D.A."/>
            <person name="Putnam N.H."/>
            <person name="Grigoriev I.V."/>
            <person name="Rokhsar D.S."/>
        </authorList>
    </citation>
    <scope>NUCLEOTIDE SEQUENCE</scope>
    <source>
        <strain evidence="6">I ESC-2004</strain>
    </source>
</reference>
<keyword evidence="3" id="KW-0732">Signal</keyword>
<reference evidence="4 6" key="2">
    <citation type="journal article" date="2013" name="Nature">
        <title>Insights into bilaterian evolution from three spiralian genomes.</title>
        <authorList>
            <person name="Simakov O."/>
            <person name="Marletaz F."/>
            <person name="Cho S.J."/>
            <person name="Edsinger-Gonzales E."/>
            <person name="Havlak P."/>
            <person name="Hellsten U."/>
            <person name="Kuo D.H."/>
            <person name="Larsson T."/>
            <person name="Lv J."/>
            <person name="Arendt D."/>
            <person name="Savage R."/>
            <person name="Osoegawa K."/>
            <person name="de Jong P."/>
            <person name="Grimwood J."/>
            <person name="Chapman J.A."/>
            <person name="Shapiro H."/>
            <person name="Aerts A."/>
            <person name="Otillar R.P."/>
            <person name="Terry A.Y."/>
            <person name="Boore J.L."/>
            <person name="Grigoriev I.V."/>
            <person name="Lindberg D.R."/>
            <person name="Seaver E.C."/>
            <person name="Weisblat D.A."/>
            <person name="Putnam N.H."/>
            <person name="Rokhsar D.S."/>
        </authorList>
    </citation>
    <scope>NUCLEOTIDE SEQUENCE</scope>
    <source>
        <strain evidence="4 6">I ESC-2004</strain>
    </source>
</reference>
<keyword evidence="6" id="KW-1185">Reference proteome</keyword>
<feature type="region of interest" description="Disordered" evidence="1">
    <location>
        <begin position="180"/>
        <end position="215"/>
    </location>
</feature>
<accession>R7UGV0</accession>
<name>R7UGV0_CAPTE</name>
<evidence type="ECO:0000256" key="2">
    <source>
        <dbReference type="SAM" id="Phobius"/>
    </source>
</evidence>
<evidence type="ECO:0000313" key="4">
    <source>
        <dbReference type="EMBL" id="ELU03013.1"/>
    </source>
</evidence>
<protein>
    <recommendedName>
        <fullName evidence="7">TNFR-Cys domain-containing protein</fullName>
    </recommendedName>
</protein>
<feature type="chain" id="PRO_5008788009" description="TNFR-Cys domain-containing protein" evidence="3">
    <location>
        <begin position="26"/>
        <end position="215"/>
    </location>
</feature>
<evidence type="ECO:0008006" key="7">
    <source>
        <dbReference type="Google" id="ProtNLM"/>
    </source>
</evidence>
<dbReference type="EMBL" id="AMQN01008600">
    <property type="status" value="NOT_ANNOTATED_CDS"/>
    <property type="molecule type" value="Genomic_DNA"/>
</dbReference>
<feature type="transmembrane region" description="Helical" evidence="2">
    <location>
        <begin position="149"/>
        <end position="174"/>
    </location>
</feature>
<evidence type="ECO:0000256" key="3">
    <source>
        <dbReference type="SAM" id="SignalP"/>
    </source>
</evidence>
<evidence type="ECO:0000313" key="6">
    <source>
        <dbReference type="Proteomes" id="UP000014760"/>
    </source>
</evidence>
<dbReference type="EMBL" id="KB303545">
    <property type="protein sequence ID" value="ELU03013.1"/>
    <property type="molecule type" value="Genomic_DNA"/>
</dbReference>